<evidence type="ECO:0008006" key="5">
    <source>
        <dbReference type="Google" id="ProtNLM"/>
    </source>
</evidence>
<feature type="transmembrane region" description="Helical" evidence="2">
    <location>
        <begin position="203"/>
        <end position="229"/>
    </location>
</feature>
<keyword evidence="2" id="KW-0472">Membrane</keyword>
<feature type="transmembrane region" description="Helical" evidence="2">
    <location>
        <begin position="311"/>
        <end position="335"/>
    </location>
</feature>
<keyword evidence="2" id="KW-0812">Transmembrane</keyword>
<feature type="transmembrane region" description="Helical" evidence="2">
    <location>
        <begin position="264"/>
        <end position="286"/>
    </location>
</feature>
<evidence type="ECO:0000313" key="4">
    <source>
        <dbReference type="Proteomes" id="UP000592181"/>
    </source>
</evidence>
<keyword evidence="2" id="KW-1133">Transmembrane helix</keyword>
<feature type="compositionally biased region" description="Low complexity" evidence="1">
    <location>
        <begin position="1"/>
        <end position="88"/>
    </location>
</feature>
<evidence type="ECO:0000313" key="3">
    <source>
        <dbReference type="EMBL" id="NYG38301.1"/>
    </source>
</evidence>
<name>A0A852XIZ0_9MICO</name>
<protein>
    <recommendedName>
        <fullName evidence="5">ABC-2 type transport system permease protein</fullName>
    </recommendedName>
</protein>
<feature type="transmembrane region" description="Helical" evidence="2">
    <location>
        <begin position="125"/>
        <end position="145"/>
    </location>
</feature>
<gene>
    <name evidence="3" type="ORF">BJY28_002770</name>
</gene>
<dbReference type="AlphaFoldDB" id="A0A852XIZ0"/>
<dbReference type="RefSeq" id="WP_218875361.1">
    <property type="nucleotide sequence ID" value="NZ_JACBZX010000001.1"/>
</dbReference>
<proteinExistence type="predicted"/>
<feature type="region of interest" description="Disordered" evidence="1">
    <location>
        <begin position="1"/>
        <end position="98"/>
    </location>
</feature>
<comment type="caution">
    <text evidence="3">The sequence shown here is derived from an EMBL/GenBank/DDBJ whole genome shotgun (WGS) entry which is preliminary data.</text>
</comment>
<feature type="transmembrane region" description="Helical" evidence="2">
    <location>
        <begin position="235"/>
        <end position="257"/>
    </location>
</feature>
<dbReference type="EMBL" id="JACBZX010000001">
    <property type="protein sequence ID" value="NYG38301.1"/>
    <property type="molecule type" value="Genomic_DNA"/>
</dbReference>
<sequence>MRPAGEPTTRSTEPTRSTETSVGTGATSGAGTTSSTTTDTSLSTDPTGSATMTSETSSSTTPSPSSTRSRSTRSPGTPSTSSRRSTGQTAGGGVAPDLDGERGLPFLRLVRIELRKSVDTRAGSWLLITLAGIVALVSLALAIWGPEADQTFVSFLQAAFLPLTILVPVLGIMSATQEWSQRTGLTTFALEPRRGRVVAAKMVAGAALGLAVLAAAFAGAAVATALAGATWTLDGLSVAGVVLVVVLFTLQGVGFGLALLNTPLAIVATLVLPTVWSILSGLFSWFSDVAPWLDLSTATVPLLEGTLDGEAWGHLVTSTGLWVALPLAVGTWRVLRREIS</sequence>
<evidence type="ECO:0000256" key="1">
    <source>
        <dbReference type="SAM" id="MobiDB-lite"/>
    </source>
</evidence>
<reference evidence="3 4" key="1">
    <citation type="submission" date="2020-07" db="EMBL/GenBank/DDBJ databases">
        <title>Sequencing the genomes of 1000 actinobacteria strains.</title>
        <authorList>
            <person name="Klenk H.-P."/>
        </authorList>
    </citation>
    <scope>NUCLEOTIDE SEQUENCE [LARGE SCALE GENOMIC DNA]</scope>
    <source>
        <strain evidence="3 4">DSM 24723</strain>
    </source>
</reference>
<organism evidence="3 4">
    <name type="scientific">Janibacter alkaliphilus</name>
    <dbReference type="NCBI Taxonomy" id="1069963"/>
    <lineage>
        <taxon>Bacteria</taxon>
        <taxon>Bacillati</taxon>
        <taxon>Actinomycetota</taxon>
        <taxon>Actinomycetes</taxon>
        <taxon>Micrococcales</taxon>
        <taxon>Intrasporangiaceae</taxon>
        <taxon>Janibacter</taxon>
    </lineage>
</organism>
<feature type="transmembrane region" description="Helical" evidence="2">
    <location>
        <begin position="151"/>
        <end position="173"/>
    </location>
</feature>
<dbReference type="Proteomes" id="UP000592181">
    <property type="component" value="Unassembled WGS sequence"/>
</dbReference>
<evidence type="ECO:0000256" key="2">
    <source>
        <dbReference type="SAM" id="Phobius"/>
    </source>
</evidence>
<keyword evidence="4" id="KW-1185">Reference proteome</keyword>
<accession>A0A852XIZ0</accession>